<dbReference type="KEGG" id="svo:SVI_0234"/>
<keyword evidence="1" id="KW-0472">Membrane</keyword>
<evidence type="ECO:0000313" key="3">
    <source>
        <dbReference type="Proteomes" id="UP000002350"/>
    </source>
</evidence>
<dbReference type="RefSeq" id="WP_013049520.1">
    <property type="nucleotide sequence ID" value="NC_014012.1"/>
</dbReference>
<dbReference type="Proteomes" id="UP000002350">
    <property type="component" value="Chromosome"/>
</dbReference>
<evidence type="ECO:0000256" key="1">
    <source>
        <dbReference type="SAM" id="Phobius"/>
    </source>
</evidence>
<evidence type="ECO:0008006" key="4">
    <source>
        <dbReference type="Google" id="ProtNLM"/>
    </source>
</evidence>
<protein>
    <recommendedName>
        <fullName evidence="4">LITAF domain-containing protein</fullName>
    </recommendedName>
</protein>
<keyword evidence="1" id="KW-0812">Transmembrane</keyword>
<dbReference type="OrthoDB" id="9992813at2"/>
<gene>
    <name evidence="2" type="ordered locus">SVI_0234</name>
</gene>
<dbReference type="STRING" id="637905.SVI_0234"/>
<organism evidence="2 3">
    <name type="scientific">Shewanella violacea (strain JCM 10179 / CIP 106290 / LMG 19151 / DSS12)</name>
    <dbReference type="NCBI Taxonomy" id="637905"/>
    <lineage>
        <taxon>Bacteria</taxon>
        <taxon>Pseudomonadati</taxon>
        <taxon>Pseudomonadota</taxon>
        <taxon>Gammaproteobacteria</taxon>
        <taxon>Alteromonadales</taxon>
        <taxon>Shewanellaceae</taxon>
        <taxon>Shewanella</taxon>
    </lineage>
</organism>
<dbReference type="HOGENOM" id="CLU_2754911_0_0_6"/>
<dbReference type="AlphaFoldDB" id="D4ZEH5"/>
<proteinExistence type="predicted"/>
<keyword evidence="1" id="KW-1133">Transmembrane helix</keyword>
<name>D4ZEH5_SHEVD</name>
<accession>D4ZEH5</accession>
<evidence type="ECO:0000313" key="2">
    <source>
        <dbReference type="EMBL" id="BAJ00205.1"/>
    </source>
</evidence>
<feature type="transmembrane region" description="Helical" evidence="1">
    <location>
        <begin position="30"/>
        <end position="57"/>
    </location>
</feature>
<sequence>MAKSIEQTIKQCRHCSKKTVHHRASSKTGLIMFLVHIVLTIVTAGVWLVLLLIWMLLNTKIGGWSCQECGK</sequence>
<keyword evidence="3" id="KW-1185">Reference proteome</keyword>
<dbReference type="EMBL" id="AP011177">
    <property type="protein sequence ID" value="BAJ00205.1"/>
    <property type="molecule type" value="Genomic_DNA"/>
</dbReference>
<reference evidence="3" key="1">
    <citation type="journal article" date="2010" name="Mol. Biosyst.">
        <title>Complete genome sequence and comparative analysis of Shewanella violacea, a psychrophilic and piezophilic bacterium from deep sea floor sediments.</title>
        <authorList>
            <person name="Aono E."/>
            <person name="Baba T."/>
            <person name="Ara T."/>
            <person name="Nishi T."/>
            <person name="Nakamichi T."/>
            <person name="Inamoto E."/>
            <person name="Toyonaga H."/>
            <person name="Hasegawa M."/>
            <person name="Takai Y."/>
            <person name="Okumura Y."/>
            <person name="Baba M."/>
            <person name="Tomita M."/>
            <person name="Kato C."/>
            <person name="Oshima T."/>
            <person name="Nakasone K."/>
            <person name="Mori H."/>
        </authorList>
    </citation>
    <scope>NUCLEOTIDE SEQUENCE [LARGE SCALE GENOMIC DNA]</scope>
    <source>
        <strain evidence="3">JCM 10179 / CIP 106290 / LMG 19151 / DSS12</strain>
    </source>
</reference>